<accession>A0A3E2HFQ3</accession>
<proteinExistence type="predicted"/>
<dbReference type="EMBL" id="NCSJ02000059">
    <property type="protein sequence ID" value="RFU32240.1"/>
    <property type="molecule type" value="Genomic_DNA"/>
</dbReference>
<dbReference type="AlphaFoldDB" id="A0A3E2HFQ3"/>
<evidence type="ECO:0000313" key="2">
    <source>
        <dbReference type="EMBL" id="RFU32240.1"/>
    </source>
</evidence>
<name>A0A3E2HFQ3_SCYLI</name>
<feature type="compositionally biased region" description="Pro residues" evidence="1">
    <location>
        <begin position="11"/>
        <end position="20"/>
    </location>
</feature>
<comment type="caution">
    <text evidence="2">The sequence shown here is derived from an EMBL/GenBank/DDBJ whole genome shotgun (WGS) entry which is preliminary data.</text>
</comment>
<feature type="region of interest" description="Disordered" evidence="1">
    <location>
        <begin position="1"/>
        <end position="35"/>
    </location>
</feature>
<feature type="non-terminal residue" evidence="2">
    <location>
        <position position="1"/>
    </location>
</feature>
<organism evidence="2 3">
    <name type="scientific">Scytalidium lignicola</name>
    <name type="common">Hyphomycete</name>
    <dbReference type="NCBI Taxonomy" id="5539"/>
    <lineage>
        <taxon>Eukaryota</taxon>
        <taxon>Fungi</taxon>
        <taxon>Dikarya</taxon>
        <taxon>Ascomycota</taxon>
        <taxon>Pezizomycotina</taxon>
        <taxon>Leotiomycetes</taxon>
        <taxon>Leotiomycetes incertae sedis</taxon>
        <taxon>Scytalidium</taxon>
    </lineage>
</organism>
<keyword evidence="3" id="KW-1185">Reference proteome</keyword>
<feature type="non-terminal residue" evidence="2">
    <location>
        <position position="185"/>
    </location>
</feature>
<evidence type="ECO:0000313" key="3">
    <source>
        <dbReference type="Proteomes" id="UP000258309"/>
    </source>
</evidence>
<evidence type="ECO:0000256" key="1">
    <source>
        <dbReference type="SAM" id="MobiDB-lite"/>
    </source>
</evidence>
<feature type="compositionally biased region" description="Basic residues" evidence="1">
    <location>
        <begin position="21"/>
        <end position="31"/>
    </location>
</feature>
<reference evidence="2 3" key="1">
    <citation type="submission" date="2018-05" db="EMBL/GenBank/DDBJ databases">
        <title>Draft genome sequence of Scytalidium lignicola DSM 105466, a ubiquitous saprotrophic fungus.</title>
        <authorList>
            <person name="Buettner E."/>
            <person name="Gebauer A.M."/>
            <person name="Hofrichter M."/>
            <person name="Liers C."/>
            <person name="Kellner H."/>
        </authorList>
    </citation>
    <scope>NUCLEOTIDE SEQUENCE [LARGE SCALE GENOMIC DNA]</scope>
    <source>
        <strain evidence="2 3">DSM 105466</strain>
    </source>
</reference>
<protein>
    <submittedName>
        <fullName evidence="2">Uncharacterized protein</fullName>
    </submittedName>
</protein>
<gene>
    <name evidence="2" type="ORF">B7463_g4116</name>
</gene>
<sequence length="185" mass="20931">MDQVSATSPRPTGPELPKTPPNRRRRWRRRRVSDEHAGPVWEYPCKWIKHPNRQVVAQEHKNCYLQLPYEFARQEGLLAGPPSPMGDPPLFKYPALLERHPDADRFGHPHCWIVKLGDVHPPHWEKGVVERPLPQVVPLPQPREGGEKVLGAPIWENASSAISERVLGREGGNQRGAGCDRVLIG</sequence>
<feature type="compositionally biased region" description="Polar residues" evidence="1">
    <location>
        <begin position="1"/>
        <end position="10"/>
    </location>
</feature>
<dbReference type="Proteomes" id="UP000258309">
    <property type="component" value="Unassembled WGS sequence"/>
</dbReference>